<dbReference type="InterPro" id="IPR012749">
    <property type="entry name" value="WecE-like"/>
</dbReference>
<evidence type="ECO:0000256" key="5">
    <source>
        <dbReference type="SAM" id="MobiDB-lite"/>
    </source>
</evidence>
<dbReference type="PANTHER" id="PTHR30244:SF34">
    <property type="entry name" value="DTDP-4-AMINO-4,6-DIDEOXYGALACTOSE TRANSAMINASE"/>
    <property type="match status" value="1"/>
</dbReference>
<sequence length="450" mass="48850">MPQRQRDLNPTRPRRRVPRRACRVRIGAAGWKAGAKRFKSRPSTLQRKQLPIVSSSDSKAPAGAGPSPAAQRTAIPFNVPLPAGRELEYLAEAIANRHLSGDGPFTKRCNAWLEAHTTCRQALLTHSCTAAMEMAALLFDLAPGDEVIMPSFTFVSTANAAVLRGAVPVFVDIRPDTLNIDETLIEAAITERTKAIFVVHYAGVSAAMDEIMAIADRHGLFVLEDAAQGIAARYDGRPLGSIGHLGAVSFHETKNLIAGEGGALLINDARFVDRAHILREKGTNRTKFLQGRVDKYTWVDVGSSYLPGELNAAFLLAQFEQVDGIQAARHRAWNRYHRALAPLEHAGLLKRPVVPQICSPNAHVYYVVMPDVAGRGELLRRTKAAGIGAVFHYVPLHSAPAGLRYARAHGPLPHTEDLSARMVRLPLWAGLSDDAVDTVVDLVAAVARGD</sequence>
<dbReference type="GO" id="GO:0019180">
    <property type="term" value="F:dTDP-4-amino-4,6-dideoxygalactose transaminase activity"/>
    <property type="evidence" value="ECO:0007669"/>
    <property type="project" value="UniProtKB-EC"/>
</dbReference>
<proteinExistence type="inferred from homology"/>
<keyword evidence="6" id="KW-0032">Aminotransferase</keyword>
<dbReference type="Proteomes" id="UP000289411">
    <property type="component" value="Unassembled WGS sequence"/>
</dbReference>
<feature type="region of interest" description="Disordered" evidence="5">
    <location>
        <begin position="1"/>
        <end position="72"/>
    </location>
</feature>
<dbReference type="Pfam" id="PF01041">
    <property type="entry name" value="DegT_DnrJ_EryC1"/>
    <property type="match status" value="1"/>
</dbReference>
<dbReference type="NCBIfam" id="NF008687">
    <property type="entry name" value="PRK11706.1"/>
    <property type="match status" value="1"/>
</dbReference>
<reference evidence="6 7" key="1">
    <citation type="submission" date="2018-09" db="EMBL/GenBank/DDBJ databases">
        <authorList>
            <person name="Grouzdev D.S."/>
            <person name="Krutkina M.S."/>
        </authorList>
    </citation>
    <scope>NUCLEOTIDE SEQUENCE [LARGE SCALE GENOMIC DNA]</scope>
    <source>
        <strain evidence="6 7">RmlP001</strain>
    </source>
</reference>
<feature type="modified residue" description="N6-(pyridoxal phosphate)lysine" evidence="3">
    <location>
        <position position="254"/>
    </location>
</feature>
<evidence type="ECO:0000256" key="2">
    <source>
        <dbReference type="PIRSR" id="PIRSR000390-1"/>
    </source>
</evidence>
<evidence type="ECO:0000313" key="6">
    <source>
        <dbReference type="EMBL" id="RYB02580.1"/>
    </source>
</evidence>
<feature type="compositionally biased region" description="Low complexity" evidence="5">
    <location>
        <begin position="54"/>
        <end position="70"/>
    </location>
</feature>
<dbReference type="InterPro" id="IPR015424">
    <property type="entry name" value="PyrdxlP-dep_Trfase"/>
</dbReference>
<dbReference type="EC" id="2.6.1.59" evidence="6"/>
<dbReference type="EMBL" id="QYBC01000019">
    <property type="protein sequence ID" value="RYB02580.1"/>
    <property type="molecule type" value="Genomic_DNA"/>
</dbReference>
<dbReference type="PANTHER" id="PTHR30244">
    <property type="entry name" value="TRANSAMINASE"/>
    <property type="match status" value="1"/>
</dbReference>
<accession>A0A4Q2RC53</accession>
<protein>
    <submittedName>
        <fullName evidence="6">dTDP-4-amino-4,6-dideoxygalactose transaminase</fullName>
        <ecNumber evidence="6">2.6.1.59</ecNumber>
    </submittedName>
</protein>
<dbReference type="InterPro" id="IPR000653">
    <property type="entry name" value="DegT/StrS_aminotransferase"/>
</dbReference>
<gene>
    <name evidence="6" type="ORF">D3272_20715</name>
</gene>
<comment type="caution">
    <text evidence="6">The sequence shown here is derived from an EMBL/GenBank/DDBJ whole genome shotgun (WGS) entry which is preliminary data.</text>
</comment>
<evidence type="ECO:0000256" key="3">
    <source>
        <dbReference type="PIRSR" id="PIRSR000390-2"/>
    </source>
</evidence>
<dbReference type="CDD" id="cd00616">
    <property type="entry name" value="AHBA_syn"/>
    <property type="match status" value="1"/>
</dbReference>
<dbReference type="NCBIfam" id="TIGR02379">
    <property type="entry name" value="ECA_wecE"/>
    <property type="match status" value="1"/>
</dbReference>
<dbReference type="GO" id="GO:0030170">
    <property type="term" value="F:pyridoxal phosphate binding"/>
    <property type="evidence" value="ECO:0007669"/>
    <property type="project" value="TreeGrafter"/>
</dbReference>
<organism evidence="6 7">
    <name type="scientific">Lichenibacterium ramalinae</name>
    <dbReference type="NCBI Taxonomy" id="2316527"/>
    <lineage>
        <taxon>Bacteria</taxon>
        <taxon>Pseudomonadati</taxon>
        <taxon>Pseudomonadota</taxon>
        <taxon>Alphaproteobacteria</taxon>
        <taxon>Hyphomicrobiales</taxon>
        <taxon>Lichenihabitantaceae</taxon>
        <taxon>Lichenibacterium</taxon>
    </lineage>
</organism>
<name>A0A4Q2RC53_9HYPH</name>
<evidence type="ECO:0000256" key="1">
    <source>
        <dbReference type="ARBA" id="ARBA00037999"/>
    </source>
</evidence>
<keyword evidence="7" id="KW-1185">Reference proteome</keyword>
<comment type="similarity">
    <text evidence="1 4">Belongs to the DegT/DnrJ/EryC1 family.</text>
</comment>
<feature type="active site" description="Proton acceptor" evidence="2">
    <location>
        <position position="254"/>
    </location>
</feature>
<evidence type="ECO:0000256" key="4">
    <source>
        <dbReference type="RuleBase" id="RU004508"/>
    </source>
</evidence>
<evidence type="ECO:0000313" key="7">
    <source>
        <dbReference type="Proteomes" id="UP000289411"/>
    </source>
</evidence>
<feature type="compositionally biased region" description="Basic residues" evidence="5">
    <location>
        <begin position="12"/>
        <end position="23"/>
    </location>
</feature>
<keyword evidence="6" id="KW-0808">Transferase</keyword>
<dbReference type="PIRSF" id="PIRSF000390">
    <property type="entry name" value="PLP_StrS"/>
    <property type="match status" value="1"/>
</dbReference>
<dbReference type="SUPFAM" id="SSF53383">
    <property type="entry name" value="PLP-dependent transferases"/>
    <property type="match status" value="1"/>
</dbReference>
<dbReference type="GO" id="GO:0000271">
    <property type="term" value="P:polysaccharide biosynthetic process"/>
    <property type="evidence" value="ECO:0007669"/>
    <property type="project" value="TreeGrafter"/>
</dbReference>
<dbReference type="AlphaFoldDB" id="A0A4Q2RC53"/>
<dbReference type="OrthoDB" id="9768668at2"/>
<dbReference type="InterPro" id="IPR015421">
    <property type="entry name" value="PyrdxlP-dep_Trfase_major"/>
</dbReference>
<dbReference type="Gene3D" id="3.40.640.10">
    <property type="entry name" value="Type I PLP-dependent aspartate aminotransferase-like (Major domain)"/>
    <property type="match status" value="1"/>
</dbReference>
<dbReference type="FunFam" id="3.40.640.10:FF:000037">
    <property type="entry name" value="dTDP-4-amino-4,6-dideoxygalactose transaminase"/>
    <property type="match status" value="1"/>
</dbReference>
<reference evidence="6 7" key="2">
    <citation type="submission" date="2019-02" db="EMBL/GenBank/DDBJ databases">
        <title>'Lichenibacterium ramalinii' gen. nov. sp. nov., 'Lichenibacterium minor' gen. nov. sp. nov.</title>
        <authorList>
            <person name="Pankratov T."/>
        </authorList>
    </citation>
    <scope>NUCLEOTIDE SEQUENCE [LARGE SCALE GENOMIC DNA]</scope>
    <source>
        <strain evidence="6 7">RmlP001</strain>
    </source>
</reference>
<keyword evidence="3 4" id="KW-0663">Pyridoxal phosphate</keyword>